<dbReference type="EMBL" id="KM923971">
    <property type="protein sequence ID" value="AJK27332.1"/>
    <property type="molecule type" value="Genomic_DNA"/>
</dbReference>
<dbReference type="OrthoDB" id="20870at10239"/>
<gene>
    <name evidence="1" type="ORF">PBI_KRATIO_2</name>
</gene>
<reference evidence="1 2" key="1">
    <citation type="submission" date="2014-10" db="EMBL/GenBank/DDBJ databases">
        <authorList>
            <person name="Franco-Moreira L.J."/>
            <person name="Acosta-Bonilla D."/>
            <person name="Alvarado-Vega D.L."/>
            <person name="Berrios-Pagan L.R."/>
            <person name="Burgos-Santana G."/>
            <person name="Collazo-Rodriguez B.J."/>
            <person name="Cordero-Bernard G."/>
            <person name="Cotto-Rosario A."/>
            <person name="Dominguez-Rodriguez E."/>
            <person name="Figueroa-Negron P."/>
            <person name="Huertas-de-Jesus N.A."/>
            <person name="Leon-Rivera A."/>
            <person name="Llavona-Cartagena I.G."/>
            <person name="Machin-Rivera R."/>
            <person name="Maldonado-Rodriguez J.M."/>
            <person name="Maldonado-Vazquez N."/>
            <person name="Melendez-Rodriguez N."/>
            <person name="Merced-Carire N.D."/>
            <person name="Mora-Marrero P.M."/>
            <person name="Negron-Cruz N."/>
            <person name="Nieves-Mendez L."/>
            <person name="Pereira-Torres T.N."/>
            <person name="Perez-Otero J."/>
            <person name="Ramos-Gonzalez J."/>
            <person name="Ramos-Rivera M."/>
            <person name="Reyes-Aponte A.J."/>
            <person name="Rivera-Burgos M."/>
            <person name="Rodriguez-Arriaga L."/>
            <person name="Sanchez-Collazo M."/>
            <person name="Soto-Diaz O.R."/>
            <person name="Suarez-Marquez A.M."/>
            <person name="Velazquez-Fernandez A.L."/>
            <person name="Vives-Matos I."/>
            <person name="Rubin M.R."/>
            <person name="Vazquez E."/>
            <person name="Wang X."/>
            <person name="Crowell R."/>
            <person name="Bostrom M.A."/>
            <person name="Burke M."/>
            <person name="Wright G.M."/>
            <person name="Gregory S.G."/>
            <person name="Colman S.D."/>
            <person name="Anders K.R."/>
            <person name="Braun M.A."/>
            <person name="Delesalle V.A."/>
            <person name="Hughes L.E."/>
            <person name="Ware V.C."/>
            <person name="Bradley K.W."/>
            <person name="Barker L.P."/>
            <person name="Asai D.J."/>
            <person name="Bowman C.A."/>
            <person name="Russell D.A."/>
            <person name="Pope W.H."/>
            <person name="Jacobs-Sera D."/>
            <person name="Hendrix R.W."/>
            <person name="Hatfull G.F."/>
        </authorList>
    </citation>
    <scope>NUCLEOTIDE SEQUENCE [LARGE SCALE GENOMIC DNA]</scope>
</reference>
<dbReference type="GeneID" id="26639246"/>
<evidence type="ECO:0000313" key="1">
    <source>
        <dbReference type="EMBL" id="AJK27332.1"/>
    </source>
</evidence>
<dbReference type="Proteomes" id="UP000032126">
    <property type="component" value="Segment"/>
</dbReference>
<sequence length="70" mass="7388">MKPTVGRIVLYRPAGRPDAALQAAVVTAVADDSDRVALAVLDPVNACVRFMVGVPFGDGEPGSWIWPPRA</sequence>
<accession>A0A0C5ADG6</accession>
<proteinExistence type="predicted"/>
<name>A0A0C5ADG6_9CAUD</name>
<evidence type="ECO:0000313" key="2">
    <source>
        <dbReference type="Proteomes" id="UP000032126"/>
    </source>
</evidence>
<dbReference type="RefSeq" id="YP_009212749.1">
    <property type="nucleotide sequence ID" value="NC_028947.1"/>
</dbReference>
<dbReference type="KEGG" id="vg:26639246"/>
<organism evidence="1 2">
    <name type="scientific">Mycobacterium phage Kratio</name>
    <dbReference type="NCBI Taxonomy" id="1606763"/>
    <lineage>
        <taxon>Viruses</taxon>
        <taxon>Duplodnaviria</taxon>
        <taxon>Heunggongvirae</taxon>
        <taxon>Uroviricota</taxon>
        <taxon>Caudoviricetes</taxon>
        <taxon>Weiservirinae</taxon>
        <taxon>Kratiovirus</taxon>
        <taxon>Kratiovirus kratio</taxon>
    </lineage>
</organism>
<protein>
    <submittedName>
        <fullName evidence="1">Uncharacterized protein</fullName>
    </submittedName>
</protein>
<keyword evidence="2" id="KW-1185">Reference proteome</keyword>